<dbReference type="PATRIC" id="fig|1705578.3.peg.3170"/>
<organism evidence="3 5">
    <name type="scientific">Clostridium coskatii</name>
    <dbReference type="NCBI Taxonomy" id="1705578"/>
    <lineage>
        <taxon>Bacteria</taxon>
        <taxon>Bacillati</taxon>
        <taxon>Bacillota</taxon>
        <taxon>Clostridia</taxon>
        <taxon>Eubacteriales</taxon>
        <taxon>Clostridiaceae</taxon>
        <taxon>Clostridium</taxon>
    </lineage>
</organism>
<reference evidence="3 5" key="1">
    <citation type="journal article" date="2015" name="Biotechnol. Bioeng.">
        <title>Genome sequence and phenotypic characterization of Caulobacter segnis.</title>
        <authorList>
            <person name="Patel S."/>
            <person name="Fletcher B."/>
            <person name="Scott D.C."/>
            <person name="Ely B."/>
        </authorList>
    </citation>
    <scope>NUCLEOTIDE SEQUENCE [LARGE SCALE GENOMIC DNA]</scope>
    <source>
        <strain evidence="3 5">PS02</strain>
    </source>
</reference>
<proteinExistence type="predicted"/>
<dbReference type="EMBL" id="LITQ01000045">
    <property type="protein sequence ID" value="OAA86306.1"/>
    <property type="molecule type" value="Genomic_DNA"/>
</dbReference>
<evidence type="ECO:0000313" key="4">
    <source>
        <dbReference type="EMBL" id="OBR92033.1"/>
    </source>
</evidence>
<reference evidence="4 6" key="2">
    <citation type="journal article" date="2016" name="Front. Microbiol.">
        <title>Industrial Acetogenic Biocatalysts: A Comparative Metabolic and Genomic Analysis.</title>
        <authorList>
            <person name="Bengelsdorf F."/>
            <person name="Poehlein A."/>
            <person name="Sonja S."/>
            <person name="Erz C."/>
            <person name="Hummel T."/>
            <person name="Hoffmeister S."/>
            <person name="Daniel R."/>
            <person name="Durre P."/>
        </authorList>
    </citation>
    <scope>NUCLEOTIDE SEQUENCE [LARGE SCALE GENOMIC DNA]</scope>
    <source>
        <strain evidence="4 6">PTA-10522</strain>
    </source>
</reference>
<gene>
    <name evidence="3" type="primary">pucA_3</name>
    <name evidence="4" type="ORF">CLCOS_32360</name>
    <name evidence="3" type="ORF">WX73_03110</name>
</gene>
<dbReference type="EMBL" id="LROR01000063">
    <property type="protein sequence ID" value="OBR92033.1"/>
    <property type="molecule type" value="Genomic_DNA"/>
</dbReference>
<dbReference type="AlphaFoldDB" id="A0A162KZC9"/>
<dbReference type="GO" id="GO:0004854">
    <property type="term" value="F:xanthine dehydrogenase activity"/>
    <property type="evidence" value="ECO:0007669"/>
    <property type="project" value="UniProtKB-EC"/>
</dbReference>
<protein>
    <submittedName>
        <fullName evidence="3 4">Xanthine dehydrogenase subunit A</fullName>
        <ecNumber evidence="3 4">1.17.1.4</ecNumber>
    </submittedName>
</protein>
<comment type="caution">
    <text evidence="3">The sequence shown here is derived from an EMBL/GenBank/DDBJ whole genome shotgun (WGS) entry which is preliminary data.</text>
</comment>
<keyword evidence="3" id="KW-0560">Oxidoreductase</keyword>
<feature type="domain" description="XdhC Rossmann" evidence="2">
    <location>
        <begin position="92"/>
        <end position="234"/>
    </location>
</feature>
<feature type="domain" description="XdhC- CoxI" evidence="1">
    <location>
        <begin position="269"/>
        <end position="324"/>
    </location>
</feature>
<evidence type="ECO:0000313" key="3">
    <source>
        <dbReference type="EMBL" id="OAA86306.1"/>
    </source>
</evidence>
<dbReference type="PANTHER" id="PTHR30388:SF6">
    <property type="entry name" value="XANTHINE DEHYDROGENASE SUBUNIT A-RELATED"/>
    <property type="match status" value="1"/>
</dbReference>
<dbReference type="Pfam" id="PF02625">
    <property type="entry name" value="XdhC_CoxI"/>
    <property type="match status" value="1"/>
</dbReference>
<evidence type="ECO:0000313" key="6">
    <source>
        <dbReference type="Proteomes" id="UP000093694"/>
    </source>
</evidence>
<dbReference type="PANTHER" id="PTHR30388">
    <property type="entry name" value="ALDEHYDE OXIDOREDUCTASE MOLYBDENUM COFACTOR ASSEMBLY PROTEIN"/>
    <property type="match status" value="1"/>
</dbReference>
<evidence type="ECO:0000259" key="1">
    <source>
        <dbReference type="Pfam" id="PF02625"/>
    </source>
</evidence>
<dbReference type="InterPro" id="IPR003777">
    <property type="entry name" value="XdhC_CoxI"/>
</dbReference>
<dbReference type="EC" id="1.17.1.4" evidence="3 4"/>
<name>A0A162KZC9_9CLOT</name>
<evidence type="ECO:0000259" key="2">
    <source>
        <dbReference type="Pfam" id="PF13478"/>
    </source>
</evidence>
<dbReference type="InterPro" id="IPR027051">
    <property type="entry name" value="XdhC_Rossmann_dom"/>
</dbReference>
<dbReference type="Pfam" id="PF13478">
    <property type="entry name" value="XdhC_C"/>
    <property type="match status" value="1"/>
</dbReference>
<sequence length="359" mass="39976">MFEDIYKQLVNEVDKGHQCVTLTYIDLLSTEEGSIIKKVILTKEDIEKKSFPVDDNIYEKICSSLESGKLEMVEIGENKNVLIEPFVPKPRLVVFGGGHIAKPVTEFASRVGFSVTVIDDRPFFANKPRFPEAEKVICESFEKSFDLINLEKSDYIVIVTRGHRYDGVVLRKVLKYDLSYVGMIGSRRRVTAMKKELLEEGFPKEKLELVNAPIGIDINAITPDEIAISIIAQLINFKNKETMSKFGKNFAIPEFDKEVLKNASEKSPKPKACITILSSKGSVPRKAGAKMITYPDGMSIGTIGGGCSESSVLQKAREMMRKTARERSSFIEHVDMTGDVAESEGMVCGGTMEVLIEVI</sequence>
<dbReference type="RefSeq" id="WP_063602469.1">
    <property type="nucleotide sequence ID" value="NZ_LITQ01000045.1"/>
</dbReference>
<dbReference type="Proteomes" id="UP000077384">
    <property type="component" value="Unassembled WGS sequence"/>
</dbReference>
<dbReference type="Proteomes" id="UP000093694">
    <property type="component" value="Unassembled WGS sequence"/>
</dbReference>
<evidence type="ECO:0000313" key="5">
    <source>
        <dbReference type="Proteomes" id="UP000077384"/>
    </source>
</evidence>
<accession>A0A162KZC9</accession>
<keyword evidence="6" id="KW-1185">Reference proteome</keyword>
<dbReference type="Gene3D" id="3.40.50.720">
    <property type="entry name" value="NAD(P)-binding Rossmann-like Domain"/>
    <property type="match status" value="1"/>
</dbReference>
<dbReference type="InterPro" id="IPR052698">
    <property type="entry name" value="MoCofactor_Util/Proc"/>
</dbReference>